<evidence type="ECO:0000313" key="3">
    <source>
        <dbReference type="EMBL" id="TFK92935.1"/>
    </source>
</evidence>
<dbReference type="Proteomes" id="UP000308197">
    <property type="component" value="Unassembled WGS sequence"/>
</dbReference>
<dbReference type="STRING" id="1314778.A0A5C3PT31"/>
<protein>
    <recommendedName>
        <fullName evidence="2">F-box domain-containing protein</fullName>
    </recommendedName>
</protein>
<dbReference type="SUPFAM" id="SSF52047">
    <property type="entry name" value="RNI-like"/>
    <property type="match status" value="1"/>
</dbReference>
<dbReference type="Pfam" id="PF12937">
    <property type="entry name" value="F-box-like"/>
    <property type="match status" value="1"/>
</dbReference>
<dbReference type="AlphaFoldDB" id="A0A5C3PT31"/>
<dbReference type="InParanoid" id="A0A5C3PT31"/>
<sequence length="641" mass="72800">MDLDTHPGTEVGARRMGGMPTSETEMQRQLREKIAFHSHQAAQLKSLLNIRLPIAKLPPEILSEVFLNQAAMLRQERVELHTTSTAGDLDIHKSFYQWLNVSHVCRHWREVAHNCANLWTWAAFEERVRESFIDDILRRALKLPLTYVHTVNAASHCPSCISMDGFYGAGYSGLDFLVKWIPRIRDLSIYIERDDFENMWKRLEEPDAPIIEKLRIEAVGSARIRREALVATVTLEDAAFQTQLPSLHSLTLKEIQFGLMHTLLHTSPSLRHLEITSCVCGKDDSLPLYGHFLQVLHDMPNLETLTLDWSLQDMEADGRYTIPPLPHLRLLRLSSRPGFLVTLIRYLDLPRKPATTVHYEYTEDDSIEDDEDPDVIKAALKASLLSLFKQRPPSTIAYGARGPISPGLSTSCRIWASERNTPAVDKPQHSLSVSSGLELDKVSPRLIYDDAKSDRFWILPAEDVARSFDLSNVQTVHLTEWDVQASDLSWEEWLEDAHSVSTLRMTGNVVRGLKDMFAAGPERDPAIEPTNANAGSVGSSQVASYQSASRVIFPNLRVLQIATVGLYHLYPYHDRWLDPDSLVEGLRFRRQQRAPDLLRVEFKGCRSTDEELMKLSPLLTERLVSELRWDGRPLRLPTPSS</sequence>
<accession>A0A5C3PT31</accession>
<dbReference type="InterPro" id="IPR032675">
    <property type="entry name" value="LRR_dom_sf"/>
</dbReference>
<feature type="domain" description="F-box" evidence="2">
    <location>
        <begin position="54"/>
        <end position="120"/>
    </location>
</feature>
<proteinExistence type="predicted"/>
<gene>
    <name evidence="3" type="ORF">K466DRAFT_581387</name>
</gene>
<evidence type="ECO:0000256" key="1">
    <source>
        <dbReference type="SAM" id="MobiDB-lite"/>
    </source>
</evidence>
<name>A0A5C3PT31_9APHY</name>
<keyword evidence="4" id="KW-1185">Reference proteome</keyword>
<dbReference type="Gene3D" id="3.80.10.10">
    <property type="entry name" value="Ribonuclease Inhibitor"/>
    <property type="match status" value="1"/>
</dbReference>
<feature type="region of interest" description="Disordered" evidence="1">
    <location>
        <begin position="1"/>
        <end position="21"/>
    </location>
</feature>
<dbReference type="EMBL" id="ML210989">
    <property type="protein sequence ID" value="TFK92935.1"/>
    <property type="molecule type" value="Genomic_DNA"/>
</dbReference>
<organism evidence="3 4">
    <name type="scientific">Polyporus arcularius HHB13444</name>
    <dbReference type="NCBI Taxonomy" id="1314778"/>
    <lineage>
        <taxon>Eukaryota</taxon>
        <taxon>Fungi</taxon>
        <taxon>Dikarya</taxon>
        <taxon>Basidiomycota</taxon>
        <taxon>Agaricomycotina</taxon>
        <taxon>Agaricomycetes</taxon>
        <taxon>Polyporales</taxon>
        <taxon>Polyporaceae</taxon>
        <taxon>Polyporus</taxon>
    </lineage>
</organism>
<evidence type="ECO:0000259" key="2">
    <source>
        <dbReference type="Pfam" id="PF12937"/>
    </source>
</evidence>
<dbReference type="InterPro" id="IPR001810">
    <property type="entry name" value="F-box_dom"/>
</dbReference>
<dbReference type="Gene3D" id="1.20.1280.50">
    <property type="match status" value="1"/>
</dbReference>
<reference evidence="3 4" key="1">
    <citation type="journal article" date="2019" name="Nat. Ecol. Evol.">
        <title>Megaphylogeny resolves global patterns of mushroom evolution.</title>
        <authorList>
            <person name="Varga T."/>
            <person name="Krizsan K."/>
            <person name="Foldi C."/>
            <person name="Dima B."/>
            <person name="Sanchez-Garcia M."/>
            <person name="Sanchez-Ramirez S."/>
            <person name="Szollosi G.J."/>
            <person name="Szarkandi J.G."/>
            <person name="Papp V."/>
            <person name="Albert L."/>
            <person name="Andreopoulos W."/>
            <person name="Angelini C."/>
            <person name="Antonin V."/>
            <person name="Barry K.W."/>
            <person name="Bougher N.L."/>
            <person name="Buchanan P."/>
            <person name="Buyck B."/>
            <person name="Bense V."/>
            <person name="Catcheside P."/>
            <person name="Chovatia M."/>
            <person name="Cooper J."/>
            <person name="Damon W."/>
            <person name="Desjardin D."/>
            <person name="Finy P."/>
            <person name="Geml J."/>
            <person name="Haridas S."/>
            <person name="Hughes K."/>
            <person name="Justo A."/>
            <person name="Karasinski D."/>
            <person name="Kautmanova I."/>
            <person name="Kiss B."/>
            <person name="Kocsube S."/>
            <person name="Kotiranta H."/>
            <person name="LaButti K.M."/>
            <person name="Lechner B.E."/>
            <person name="Liimatainen K."/>
            <person name="Lipzen A."/>
            <person name="Lukacs Z."/>
            <person name="Mihaltcheva S."/>
            <person name="Morgado L.N."/>
            <person name="Niskanen T."/>
            <person name="Noordeloos M.E."/>
            <person name="Ohm R.A."/>
            <person name="Ortiz-Santana B."/>
            <person name="Ovrebo C."/>
            <person name="Racz N."/>
            <person name="Riley R."/>
            <person name="Savchenko A."/>
            <person name="Shiryaev A."/>
            <person name="Soop K."/>
            <person name="Spirin V."/>
            <person name="Szebenyi C."/>
            <person name="Tomsovsky M."/>
            <person name="Tulloss R.E."/>
            <person name="Uehling J."/>
            <person name="Grigoriev I.V."/>
            <person name="Vagvolgyi C."/>
            <person name="Papp T."/>
            <person name="Martin F.M."/>
            <person name="Miettinen O."/>
            <person name="Hibbett D.S."/>
            <person name="Nagy L.G."/>
        </authorList>
    </citation>
    <scope>NUCLEOTIDE SEQUENCE [LARGE SCALE GENOMIC DNA]</scope>
    <source>
        <strain evidence="3 4">HHB13444</strain>
    </source>
</reference>
<evidence type="ECO:0000313" key="4">
    <source>
        <dbReference type="Proteomes" id="UP000308197"/>
    </source>
</evidence>